<proteinExistence type="predicted"/>
<comment type="caution">
    <text evidence="1">The sequence shown here is derived from an EMBL/GenBank/DDBJ whole genome shotgun (WGS) entry which is preliminary data.</text>
</comment>
<feature type="non-terminal residue" evidence="1">
    <location>
        <position position="30"/>
    </location>
</feature>
<sequence>MYDRFSRESMEIIAISQEEAESWHHSYVGT</sequence>
<accession>X0V2A0</accession>
<organism evidence="1">
    <name type="scientific">marine sediment metagenome</name>
    <dbReference type="NCBI Taxonomy" id="412755"/>
    <lineage>
        <taxon>unclassified sequences</taxon>
        <taxon>metagenomes</taxon>
        <taxon>ecological metagenomes</taxon>
    </lineage>
</organism>
<dbReference type="AlphaFoldDB" id="X0V2A0"/>
<name>X0V2A0_9ZZZZ</name>
<evidence type="ECO:0000313" key="1">
    <source>
        <dbReference type="EMBL" id="GAG12245.1"/>
    </source>
</evidence>
<dbReference type="EMBL" id="BARS01027475">
    <property type="protein sequence ID" value="GAG12245.1"/>
    <property type="molecule type" value="Genomic_DNA"/>
</dbReference>
<protein>
    <submittedName>
        <fullName evidence="1">Uncharacterized protein</fullName>
    </submittedName>
</protein>
<reference evidence="1" key="1">
    <citation type="journal article" date="2014" name="Front. Microbiol.">
        <title>High frequency of phylogenetically diverse reductive dehalogenase-homologous genes in deep subseafloor sedimentary metagenomes.</title>
        <authorList>
            <person name="Kawai M."/>
            <person name="Futagami T."/>
            <person name="Toyoda A."/>
            <person name="Takaki Y."/>
            <person name="Nishi S."/>
            <person name="Hori S."/>
            <person name="Arai W."/>
            <person name="Tsubouchi T."/>
            <person name="Morono Y."/>
            <person name="Uchiyama I."/>
            <person name="Ito T."/>
            <person name="Fujiyama A."/>
            <person name="Inagaki F."/>
            <person name="Takami H."/>
        </authorList>
    </citation>
    <scope>NUCLEOTIDE SEQUENCE</scope>
    <source>
        <strain evidence="1">Expedition CK06-06</strain>
    </source>
</reference>
<gene>
    <name evidence="1" type="ORF">S01H1_43157</name>
</gene>